<keyword evidence="11 13" id="KW-0234">DNA repair</keyword>
<dbReference type="OrthoDB" id="5963188at2759"/>
<feature type="compositionally biased region" description="Low complexity" evidence="14">
    <location>
        <begin position="87"/>
        <end position="106"/>
    </location>
</feature>
<dbReference type="GO" id="GO:0048476">
    <property type="term" value="C:Holliday junction resolvase complex"/>
    <property type="evidence" value="ECO:0007669"/>
    <property type="project" value="UniProtKB-UniRule"/>
</dbReference>
<evidence type="ECO:0000313" key="17">
    <source>
        <dbReference type="Proteomes" id="UP000887013"/>
    </source>
</evidence>
<evidence type="ECO:0000256" key="14">
    <source>
        <dbReference type="SAM" id="MobiDB-lite"/>
    </source>
</evidence>
<dbReference type="GO" id="GO:0031297">
    <property type="term" value="P:replication fork processing"/>
    <property type="evidence" value="ECO:0007669"/>
    <property type="project" value="UniProtKB-ARBA"/>
</dbReference>
<comment type="similarity">
    <text evidence="3 13">Belongs to the XPF family.</text>
</comment>
<sequence length="450" mass="51199">MDKSVKHRIKKKYTSPNPLFVKWLTEWKQDAAEKGLKVQYTYAKALSSLKKYPLPLSSGKEAKMLEYFGDKLCSMLDAKLTEWKQSNISSSSSQSSTESSTDASSSIGNHTAKALKSVTKPIPPRVSKNTVQVKTINVGRIPTMFQVERNPKEAENVLQYDTDSFPINSKTFYLFPGRFSILLCVDHCETMSGQGKNKKQFISELQKCGVEYEVRKLHVGDFLWIARDNFNSDKELVLDFIVERKRLDDLAHSIKDGRFREQKFRMKNSGLKNPIYLVENCSSAKYLGLPESTLEQAMINTQICDGFLVKRTQGIKESVSYLSLMTKMLRSKYQNLTLISGSREAVQKKSLSSNIFLNFKEFNCSSMKNKSLTVKEMFAKHLLQFFGLSVDRAAAIVDEFSTPSKFFEAYEKCNSENEKIQLISSIKYGLQKKNIGPALSKSLLQFYIPN</sequence>
<dbReference type="GO" id="GO:0031573">
    <property type="term" value="P:mitotic intra-S DNA damage checkpoint signaling"/>
    <property type="evidence" value="ECO:0007669"/>
    <property type="project" value="TreeGrafter"/>
</dbReference>
<evidence type="ECO:0000256" key="9">
    <source>
        <dbReference type="ARBA" id="ARBA00022842"/>
    </source>
</evidence>
<dbReference type="InterPro" id="IPR033309">
    <property type="entry name" value="Mus81"/>
</dbReference>
<comment type="caution">
    <text evidence="16">The sequence shown here is derived from an EMBL/GenBank/DDBJ whole genome shotgun (WGS) entry which is preliminary data.</text>
</comment>
<accession>A0A8X6R2I8</accession>
<keyword evidence="17" id="KW-1185">Reference proteome</keyword>
<proteinExistence type="inferred from homology"/>
<comment type="subcellular location">
    <subcellularLocation>
        <location evidence="2 13">Nucleus</location>
    </subcellularLocation>
</comment>
<feature type="domain" description="ERCC4" evidence="15">
    <location>
        <begin position="182"/>
        <end position="282"/>
    </location>
</feature>
<keyword evidence="12 13" id="KW-0539">Nucleus</keyword>
<evidence type="ECO:0000256" key="5">
    <source>
        <dbReference type="ARBA" id="ARBA00022723"/>
    </source>
</evidence>
<dbReference type="EC" id="3.1.22.-" evidence="13"/>
<dbReference type="FunFam" id="1.10.150.110:FF:000001">
    <property type="entry name" value="Putative Crossover junction endonuclease MUS81"/>
    <property type="match status" value="1"/>
</dbReference>
<dbReference type="GO" id="GO:0048257">
    <property type="term" value="F:3'-flap endonuclease activity"/>
    <property type="evidence" value="ECO:0007669"/>
    <property type="project" value="TreeGrafter"/>
</dbReference>
<keyword evidence="5 13" id="KW-0479">Metal-binding</keyword>
<dbReference type="SUPFAM" id="SSF52980">
    <property type="entry name" value="Restriction endonuclease-like"/>
    <property type="match status" value="1"/>
</dbReference>
<evidence type="ECO:0000259" key="15">
    <source>
        <dbReference type="SMART" id="SM00891"/>
    </source>
</evidence>
<keyword evidence="8 13" id="KW-0378">Hydrolase</keyword>
<dbReference type="GO" id="GO:0006308">
    <property type="term" value="P:DNA catabolic process"/>
    <property type="evidence" value="ECO:0007669"/>
    <property type="project" value="UniProtKB-UniRule"/>
</dbReference>
<evidence type="ECO:0000256" key="4">
    <source>
        <dbReference type="ARBA" id="ARBA00022722"/>
    </source>
</evidence>
<keyword evidence="9 13" id="KW-0460">Magnesium</keyword>
<evidence type="ECO:0000256" key="10">
    <source>
        <dbReference type="ARBA" id="ARBA00023172"/>
    </source>
</evidence>
<dbReference type="InterPro" id="IPR011335">
    <property type="entry name" value="Restrct_endonuc-II-like"/>
</dbReference>
<comment type="subunit">
    <text evidence="13">Interacts with EME1.</text>
</comment>
<evidence type="ECO:0000256" key="2">
    <source>
        <dbReference type="ARBA" id="ARBA00004123"/>
    </source>
</evidence>
<comment type="cofactor">
    <cofactor evidence="1 13">
        <name>Mg(2+)</name>
        <dbReference type="ChEBI" id="CHEBI:18420"/>
    </cofactor>
</comment>
<keyword evidence="10 13" id="KW-0233">DNA recombination</keyword>
<keyword evidence="6 13" id="KW-0255">Endonuclease</keyword>
<dbReference type="InterPro" id="IPR027421">
    <property type="entry name" value="DNA_pol_lamdba_lyase_dom_sf"/>
</dbReference>
<dbReference type="EMBL" id="BMAW01038208">
    <property type="protein sequence ID" value="GFU51335.1"/>
    <property type="molecule type" value="Genomic_DNA"/>
</dbReference>
<name>A0A8X6R2I8_NEPPI</name>
<comment type="function">
    <text evidence="13">Interacts with EME1 to form a DNA structure-specific endonuclease with substrate preference for branched DNA structures with a 5'-end at the branch nick. Typical substrates include 3'-flap structures, D-loops, replication forks and nicked Holliday junctions. May be required in mitosis for the processing of stalled or collapsed replication fork intermediates. May be required in meiosis for the repair of meiosis-specific double strand breaks subsequent to single-end invasion (SEI).</text>
</comment>
<dbReference type="Pfam" id="PF21292">
    <property type="entry name" value="EME1-MUS81_C"/>
    <property type="match status" value="1"/>
</dbReference>
<dbReference type="InterPro" id="IPR047416">
    <property type="entry name" value="XPF_nuclease_Mus81"/>
</dbReference>
<dbReference type="Gene3D" id="1.10.150.110">
    <property type="entry name" value="DNA polymerase beta, N-terminal domain-like"/>
    <property type="match status" value="1"/>
</dbReference>
<dbReference type="Gene3D" id="3.40.50.10130">
    <property type="match status" value="1"/>
</dbReference>
<protein>
    <recommendedName>
        <fullName evidence="13">Crossover junction endonuclease MUS81</fullName>
        <ecNumber evidence="13">3.1.22.-</ecNumber>
    </recommendedName>
</protein>
<evidence type="ECO:0000313" key="16">
    <source>
        <dbReference type="EMBL" id="GFU51335.1"/>
    </source>
</evidence>
<dbReference type="CDD" id="cd20074">
    <property type="entry name" value="XPF_nuclease_Mus81"/>
    <property type="match status" value="1"/>
</dbReference>
<evidence type="ECO:0000256" key="11">
    <source>
        <dbReference type="ARBA" id="ARBA00023204"/>
    </source>
</evidence>
<keyword evidence="4 13" id="KW-0540">Nuclease</keyword>
<dbReference type="PANTHER" id="PTHR13451">
    <property type="entry name" value="CLASS II CROSSOVER JUNCTION ENDONUCLEASE MUS81"/>
    <property type="match status" value="1"/>
</dbReference>
<dbReference type="FunFam" id="3.40.50.10130:FF:000003">
    <property type="entry name" value="Crossover junction endonuclease MUS81"/>
    <property type="match status" value="1"/>
</dbReference>
<dbReference type="SMART" id="SM00891">
    <property type="entry name" value="ERCC4"/>
    <property type="match status" value="1"/>
</dbReference>
<dbReference type="Proteomes" id="UP000887013">
    <property type="component" value="Unassembled WGS sequence"/>
</dbReference>
<dbReference type="InterPro" id="IPR006166">
    <property type="entry name" value="ERCC4_domain"/>
</dbReference>
<dbReference type="GO" id="GO:0000712">
    <property type="term" value="P:resolution of meiotic recombination intermediates"/>
    <property type="evidence" value="ECO:0007669"/>
    <property type="project" value="TreeGrafter"/>
</dbReference>
<dbReference type="PANTHER" id="PTHR13451:SF0">
    <property type="entry name" value="CROSSOVER JUNCTION ENDONUCLEASE MUS81"/>
    <property type="match status" value="1"/>
</dbReference>
<dbReference type="Pfam" id="PF02732">
    <property type="entry name" value="ERCC4"/>
    <property type="match status" value="1"/>
</dbReference>
<feature type="region of interest" description="Disordered" evidence="14">
    <location>
        <begin position="87"/>
        <end position="107"/>
    </location>
</feature>
<evidence type="ECO:0000256" key="3">
    <source>
        <dbReference type="ARBA" id="ARBA00010015"/>
    </source>
</evidence>
<reference evidence="16" key="1">
    <citation type="submission" date="2020-08" db="EMBL/GenBank/DDBJ databases">
        <title>Multicomponent nature underlies the extraordinary mechanical properties of spider dragline silk.</title>
        <authorList>
            <person name="Kono N."/>
            <person name="Nakamura H."/>
            <person name="Mori M."/>
            <person name="Yoshida Y."/>
            <person name="Ohtoshi R."/>
            <person name="Malay A.D."/>
            <person name="Moran D.A.P."/>
            <person name="Tomita M."/>
            <person name="Numata K."/>
            <person name="Arakawa K."/>
        </authorList>
    </citation>
    <scope>NUCLEOTIDE SEQUENCE</scope>
</reference>
<dbReference type="Gene3D" id="1.10.150.670">
    <property type="entry name" value="Crossover junction endonuclease EME1, DNA-binding domain"/>
    <property type="match status" value="1"/>
</dbReference>
<dbReference type="GO" id="GO:0000727">
    <property type="term" value="P:double-strand break repair via break-induced replication"/>
    <property type="evidence" value="ECO:0007669"/>
    <property type="project" value="UniProtKB-UniRule"/>
</dbReference>
<dbReference type="Pfam" id="PF14716">
    <property type="entry name" value="HHH_8"/>
    <property type="match status" value="1"/>
</dbReference>
<evidence type="ECO:0000256" key="12">
    <source>
        <dbReference type="ARBA" id="ARBA00023242"/>
    </source>
</evidence>
<dbReference type="AlphaFoldDB" id="A0A8X6R2I8"/>
<dbReference type="GO" id="GO:0008821">
    <property type="term" value="F:crossover junction DNA endonuclease activity"/>
    <property type="evidence" value="ECO:0007669"/>
    <property type="project" value="UniProtKB-UniRule"/>
</dbReference>
<gene>
    <name evidence="16" type="primary">mus81</name>
    <name evidence="16" type="ORF">NPIL_148351</name>
</gene>
<dbReference type="GO" id="GO:0046872">
    <property type="term" value="F:metal ion binding"/>
    <property type="evidence" value="ECO:0007669"/>
    <property type="project" value="UniProtKB-UniRule"/>
</dbReference>
<organism evidence="16 17">
    <name type="scientific">Nephila pilipes</name>
    <name type="common">Giant wood spider</name>
    <name type="synonym">Nephila maculata</name>
    <dbReference type="NCBI Taxonomy" id="299642"/>
    <lineage>
        <taxon>Eukaryota</taxon>
        <taxon>Metazoa</taxon>
        <taxon>Ecdysozoa</taxon>
        <taxon>Arthropoda</taxon>
        <taxon>Chelicerata</taxon>
        <taxon>Arachnida</taxon>
        <taxon>Araneae</taxon>
        <taxon>Araneomorphae</taxon>
        <taxon>Entelegynae</taxon>
        <taxon>Araneoidea</taxon>
        <taxon>Nephilidae</taxon>
        <taxon>Nephila</taxon>
    </lineage>
</organism>
<evidence type="ECO:0000256" key="8">
    <source>
        <dbReference type="ARBA" id="ARBA00022801"/>
    </source>
</evidence>
<evidence type="ECO:0000256" key="6">
    <source>
        <dbReference type="ARBA" id="ARBA00022759"/>
    </source>
</evidence>
<dbReference type="InterPro" id="IPR042530">
    <property type="entry name" value="EME1/EME2_C"/>
</dbReference>
<dbReference type="InterPro" id="IPR010996">
    <property type="entry name" value="HHH_MUS81"/>
</dbReference>
<evidence type="ECO:0000256" key="13">
    <source>
        <dbReference type="RuleBase" id="RU369042"/>
    </source>
</evidence>
<keyword evidence="7 13" id="KW-0227">DNA damage</keyword>
<dbReference type="GO" id="GO:0005634">
    <property type="term" value="C:nucleus"/>
    <property type="evidence" value="ECO:0007669"/>
    <property type="project" value="UniProtKB-SubCell"/>
</dbReference>
<evidence type="ECO:0000256" key="7">
    <source>
        <dbReference type="ARBA" id="ARBA00022763"/>
    </source>
</evidence>
<dbReference type="GO" id="GO:0003677">
    <property type="term" value="F:DNA binding"/>
    <property type="evidence" value="ECO:0007669"/>
    <property type="project" value="UniProtKB-UniRule"/>
</dbReference>
<evidence type="ECO:0000256" key="1">
    <source>
        <dbReference type="ARBA" id="ARBA00001946"/>
    </source>
</evidence>
<dbReference type="SUPFAM" id="SSF47802">
    <property type="entry name" value="DNA polymerase beta, N-terminal domain-like"/>
    <property type="match status" value="1"/>
</dbReference>